<dbReference type="GO" id="GO:0043531">
    <property type="term" value="F:ADP binding"/>
    <property type="evidence" value="ECO:0007669"/>
    <property type="project" value="InterPro"/>
</dbReference>
<dbReference type="InterPro" id="IPR036388">
    <property type="entry name" value="WH-like_DNA-bd_sf"/>
</dbReference>
<dbReference type="InterPro" id="IPR011990">
    <property type="entry name" value="TPR-like_helical_dom_sf"/>
</dbReference>
<evidence type="ECO:0000313" key="2">
    <source>
        <dbReference type="EMBL" id="ROP41877.1"/>
    </source>
</evidence>
<name>A0A3N1HH89_9PSEU</name>
<dbReference type="InterPro" id="IPR027417">
    <property type="entry name" value="P-loop_NTPase"/>
</dbReference>
<proteinExistence type="predicted"/>
<comment type="caution">
    <text evidence="2">The sequence shown here is derived from an EMBL/GenBank/DDBJ whole genome shotgun (WGS) entry which is preliminary data.</text>
</comment>
<dbReference type="Gene3D" id="1.10.10.10">
    <property type="entry name" value="Winged helix-like DNA-binding domain superfamily/Winged helix DNA-binding domain"/>
    <property type="match status" value="1"/>
</dbReference>
<evidence type="ECO:0000313" key="3">
    <source>
        <dbReference type="Proteomes" id="UP000268727"/>
    </source>
</evidence>
<accession>A0A3N1HH89</accession>
<dbReference type="PANTHER" id="PTHR47691:SF3">
    <property type="entry name" value="HTH-TYPE TRANSCRIPTIONAL REGULATOR RV0890C-RELATED"/>
    <property type="match status" value="1"/>
</dbReference>
<dbReference type="PROSITE" id="PS50005">
    <property type="entry name" value="TPR"/>
    <property type="match status" value="1"/>
</dbReference>
<organism evidence="2 3">
    <name type="scientific">Saccharothrix texasensis</name>
    <dbReference type="NCBI Taxonomy" id="103734"/>
    <lineage>
        <taxon>Bacteria</taxon>
        <taxon>Bacillati</taxon>
        <taxon>Actinomycetota</taxon>
        <taxon>Actinomycetes</taxon>
        <taxon>Pseudonocardiales</taxon>
        <taxon>Pseudonocardiaceae</taxon>
        <taxon>Saccharothrix</taxon>
    </lineage>
</organism>
<dbReference type="PRINTS" id="PR00364">
    <property type="entry name" value="DISEASERSIST"/>
</dbReference>
<dbReference type="Gene3D" id="3.40.50.300">
    <property type="entry name" value="P-loop containing nucleotide triphosphate hydrolases"/>
    <property type="match status" value="1"/>
</dbReference>
<keyword evidence="1" id="KW-0802">TPR repeat</keyword>
<sequence length="719" mass="78732">MPTGDDHGSAEAGSSVVNNQISVSTSPSIVQAGTITGGIHYSLTHQVPVPQQLPPAPIWFTGRSGELDKITDALDRSTSSETSTTTAIISGAGGMGKTSLALHWAYQNLQRFPDGQLFIDLCGFSPVGQPLTSGAAVSAFLESLGVDQRAIPVGLAAQVGLFRSLVAGKHILIVLDNARESEQVVPLLPGSATCTVLVTSRDRLSGLTASYGADLVRIDALSESDSRRLLTDRLGSTLLSSDPVATDELLGWCGGLPLALSVLIGRVSASQPGLPLKIFAAELRDATTRLGALDDGEPRASLSAVLSWSYRGLDGEQARLFDLLGLTPSGDISLSAAANLANLSDSSAKALLRSLERASLIQQHMSERYRMHDLLRLYAAERAFGKHTEGDRKAAMRRLVDYYLHTAHVGDRILHPHRASVELDQRAPGCHSIDLLDQSSAWTWFDAEHSCLLAVQRMALDQRWYAAVWQLAWVSDTFYTRRGRLYDHLVVWQVALDAVSRIDDGAIQATVHRLFGRACARAGRHTVAMSHLQRALVSAEAAGDRLGQAHTHHALAWLLEQAGDDTHALEHATLALPHYRAINDPAWEARALGLLGWYQARLKHNDQAYATLRNALSLSRHHGYMLGEAESLDSLGYLAHNTSKHAQAFRYYQHALRLYRTLEHTYDEADILDRLAETLYALDQYDQARQTWTQALELYRTQQRVADANRVERLLGQCR</sequence>
<gene>
    <name evidence="2" type="ORF">EDD40_7348</name>
</gene>
<dbReference type="SMART" id="SM00028">
    <property type="entry name" value="TPR"/>
    <property type="match status" value="4"/>
</dbReference>
<dbReference type="AlphaFoldDB" id="A0A3N1HH89"/>
<dbReference type="Pfam" id="PF13424">
    <property type="entry name" value="TPR_12"/>
    <property type="match status" value="2"/>
</dbReference>
<protein>
    <submittedName>
        <fullName evidence="2">NB-ARC domain-containing protein</fullName>
    </submittedName>
</protein>
<dbReference type="Proteomes" id="UP000268727">
    <property type="component" value="Unassembled WGS sequence"/>
</dbReference>
<dbReference type="SUPFAM" id="SSF52540">
    <property type="entry name" value="P-loop containing nucleoside triphosphate hydrolases"/>
    <property type="match status" value="1"/>
</dbReference>
<dbReference type="SUPFAM" id="SSF48452">
    <property type="entry name" value="TPR-like"/>
    <property type="match status" value="1"/>
</dbReference>
<feature type="repeat" description="TPR" evidence="1">
    <location>
        <begin position="669"/>
        <end position="702"/>
    </location>
</feature>
<evidence type="ECO:0000256" key="1">
    <source>
        <dbReference type="PROSITE-ProRule" id="PRU00339"/>
    </source>
</evidence>
<reference evidence="2 3" key="1">
    <citation type="submission" date="2018-11" db="EMBL/GenBank/DDBJ databases">
        <title>Sequencing the genomes of 1000 actinobacteria strains.</title>
        <authorList>
            <person name="Klenk H.-P."/>
        </authorList>
    </citation>
    <scope>NUCLEOTIDE SEQUENCE [LARGE SCALE GENOMIC DNA]</scope>
    <source>
        <strain evidence="2 3">DSM 44231</strain>
    </source>
</reference>
<dbReference type="OrthoDB" id="3275754at2"/>
<dbReference type="PANTHER" id="PTHR47691">
    <property type="entry name" value="REGULATOR-RELATED"/>
    <property type="match status" value="1"/>
</dbReference>
<dbReference type="Gene3D" id="1.25.40.10">
    <property type="entry name" value="Tetratricopeptide repeat domain"/>
    <property type="match status" value="1"/>
</dbReference>
<dbReference type="EMBL" id="RJKM01000001">
    <property type="protein sequence ID" value="ROP41877.1"/>
    <property type="molecule type" value="Genomic_DNA"/>
</dbReference>
<dbReference type="InterPro" id="IPR019734">
    <property type="entry name" value="TPR_rpt"/>
</dbReference>
<keyword evidence="3" id="KW-1185">Reference proteome</keyword>